<feature type="domain" description="AMP-dependent synthetase/ligase" evidence="1">
    <location>
        <begin position="62"/>
        <end position="467"/>
    </location>
</feature>
<name>A0A4Z1T113_GIAMU</name>
<dbReference type="SUPFAM" id="SSF56801">
    <property type="entry name" value="Acetyl-CoA synthetase-like"/>
    <property type="match status" value="1"/>
</dbReference>
<dbReference type="InterPro" id="IPR020845">
    <property type="entry name" value="AMP-binding_CS"/>
</dbReference>
<accession>A0A4Z1T113</accession>
<organism evidence="2 3">
    <name type="scientific">Giardia muris</name>
    <dbReference type="NCBI Taxonomy" id="5742"/>
    <lineage>
        <taxon>Eukaryota</taxon>
        <taxon>Metamonada</taxon>
        <taxon>Diplomonadida</taxon>
        <taxon>Hexamitidae</taxon>
        <taxon>Giardiinae</taxon>
        <taxon>Giardia</taxon>
    </lineage>
</organism>
<dbReference type="GO" id="GO:0005783">
    <property type="term" value="C:endoplasmic reticulum"/>
    <property type="evidence" value="ECO:0007669"/>
    <property type="project" value="TreeGrafter"/>
</dbReference>
<dbReference type="GO" id="GO:0004467">
    <property type="term" value="F:long-chain fatty acid-CoA ligase activity"/>
    <property type="evidence" value="ECO:0007669"/>
    <property type="project" value="TreeGrafter"/>
</dbReference>
<dbReference type="PANTHER" id="PTHR43272">
    <property type="entry name" value="LONG-CHAIN-FATTY-ACID--COA LIGASE"/>
    <property type="match status" value="1"/>
</dbReference>
<comment type="caution">
    <text evidence="2">The sequence shown here is derived from an EMBL/GenBank/DDBJ whole genome shotgun (WGS) entry which is preliminary data.</text>
</comment>
<dbReference type="Proteomes" id="UP000315496">
    <property type="component" value="Chromosome 3"/>
</dbReference>
<reference evidence="2 3" key="1">
    <citation type="submission" date="2019-05" db="EMBL/GenBank/DDBJ databases">
        <title>The compact genome of Giardia muris reveals important steps in the evolution of intestinal protozoan parasites.</title>
        <authorList>
            <person name="Xu F."/>
            <person name="Jimenez-Gonzalez A."/>
            <person name="Einarsson E."/>
            <person name="Astvaldsson A."/>
            <person name="Peirasmaki D."/>
            <person name="Eckmann L."/>
            <person name="Andersson J.O."/>
            <person name="Svard S.G."/>
            <person name="Jerlstrom-Hultqvist J."/>
        </authorList>
    </citation>
    <scope>NUCLEOTIDE SEQUENCE [LARGE SCALE GENOMIC DNA]</scope>
    <source>
        <strain evidence="2 3">Roberts-Thomson</strain>
    </source>
</reference>
<sequence>MSETQQVYRNPGAASDLRTADLGFETLYDIWERYSLARREYEAFYASPISFCASTQQIRHGPYVGITYQTMRRNVERLATAFVSHHKLRPGAIVVLWAANSPEWVVVEQACNRQSFVLAPLYDSLSVAGVSYVLQITCPDLLILSRDKVLRLIAALEAENLDISCLKGVLLISDLAFEKALPGAQINRLEDLLRASGYTGILEDIPTLIETAAHVVEPRPPTPDTISSLIFTSGTSSNPKGVILSHRALVNAAFGWLKTPLPIIQTAHGKRYLSYLPMAHIYERVIQTCAIIVGARVYYWRGNFKGLVADMQECKPDLICGVPKVFITLFNGIRGRLESSFLTRYWFRFATGGGDGAGNNKESRLRTLARRLLFALARKKLGLGFIGLISGGAVLPPSVQAFLQDFFGCNLMQGYGQTEACAAVTVQRDDDYSIGNSGSVCPNVELMIDPETSEILIRGSSLLSRYYCERERFVDNVDCFPVSRDWYRSGDCGEITPDGKLIVRDRLATNFKLLNGEFICPESIETTYLQSPFVSHVFIPCVTNASGLYALVVPSPSLLNRLGIRNFLSGPNADPDGDGSADVVEGSDSSGSTIIRVHAIHKEHGDDSQSVEYHLLALLRSKITEDFARIHRESHLKPCMRIRGLGVLREEPTVENGLLTATQKIRRKEMQSRHSQLIQALVDADARHSA</sequence>
<evidence type="ECO:0000259" key="1">
    <source>
        <dbReference type="Pfam" id="PF00501"/>
    </source>
</evidence>
<dbReference type="InterPro" id="IPR042099">
    <property type="entry name" value="ANL_N_sf"/>
</dbReference>
<dbReference type="PANTHER" id="PTHR43272:SF3">
    <property type="entry name" value="LONG CHAIN ACYL-COA SYNTHETASE 4"/>
    <property type="match status" value="1"/>
</dbReference>
<keyword evidence="2" id="KW-0436">Ligase</keyword>
<dbReference type="InterPro" id="IPR000873">
    <property type="entry name" value="AMP-dep_synth/lig_dom"/>
</dbReference>
<dbReference type="GO" id="GO:0016020">
    <property type="term" value="C:membrane"/>
    <property type="evidence" value="ECO:0007669"/>
    <property type="project" value="TreeGrafter"/>
</dbReference>
<gene>
    <name evidence="2" type="ORF">GMRT_14431</name>
</gene>
<dbReference type="Pfam" id="PF00501">
    <property type="entry name" value="AMP-binding"/>
    <property type="match status" value="1"/>
</dbReference>
<evidence type="ECO:0000313" key="3">
    <source>
        <dbReference type="Proteomes" id="UP000315496"/>
    </source>
</evidence>
<evidence type="ECO:0000313" key="2">
    <source>
        <dbReference type="EMBL" id="TNJ27593.1"/>
    </source>
</evidence>
<dbReference type="OrthoDB" id="1700726at2759"/>
<proteinExistence type="predicted"/>
<dbReference type="EMBL" id="VDLU01000003">
    <property type="protein sequence ID" value="TNJ27593.1"/>
    <property type="molecule type" value="Genomic_DNA"/>
</dbReference>
<dbReference type="VEuPathDB" id="GiardiaDB:GMRT_14431"/>
<keyword evidence="3" id="KW-1185">Reference proteome</keyword>
<protein>
    <submittedName>
        <fullName evidence="2">Long chain fatty acid CoA ligase 5</fullName>
    </submittedName>
</protein>
<dbReference type="PROSITE" id="PS00455">
    <property type="entry name" value="AMP_BINDING"/>
    <property type="match status" value="1"/>
</dbReference>
<dbReference type="AlphaFoldDB" id="A0A4Z1T113"/>
<dbReference type="Gene3D" id="3.40.50.12780">
    <property type="entry name" value="N-terminal domain of ligase-like"/>
    <property type="match status" value="1"/>
</dbReference>